<protein>
    <recommendedName>
        <fullName evidence="5">Protein ORD</fullName>
    </recommendedName>
</protein>
<keyword evidence="2" id="KW-0472">Membrane</keyword>
<dbReference type="FunCoup" id="B3MBM4">
    <property type="interactions" value="6"/>
</dbReference>
<dbReference type="eggNOG" id="ENOG502TD0Q">
    <property type="taxonomic scope" value="Eukaryota"/>
</dbReference>
<evidence type="ECO:0008006" key="5">
    <source>
        <dbReference type="Google" id="ProtNLM"/>
    </source>
</evidence>
<dbReference type="STRING" id="7217.B3MBM4"/>
<sequence>MSLYPDHTLSLTSLTITECLGCQNLTANFSKADNVHVIVYNSLNVPPKDQQAVTPVGQAILLLSSQSYADAHLESAPFLKTGKGSIILRFEMIPARPADEGEAAAGEDEDSDLDMDPCTSRQALERIKRREERKERRQSQVAEKERLSKSVQVYVKRRFDELAFLDKVFVEIDGGELEMMTVQCFISQFFVSPTHSQSFLGKVHEKYGGNWLKVIQSDRDDTSHFTDSDSPFLTFVNLFDRTAVKPQDLSYRVGKVYLEVSERLWIQERRFVLDLFNQVRRIFEFITNNEHTVWFVLPERQVKDPTRPMSLEDLDFSEVRSCIRAVADKSDVSCTDSNHSLKDALMVSFQLAFATHVRQSLMVLSHMETLSEYMTMQYISAQYMNDLYVKEASDPQWICHCYLQRIVNMALFMGTVVLIEFPSAFTLLNGGRKLLKCYQRHVNDESVWELFEDVSKEDNFSVNNMKKHVDLMKHTQ</sequence>
<dbReference type="GO" id="GO:0051457">
    <property type="term" value="P:maintenance of protein location in nucleus"/>
    <property type="evidence" value="ECO:0007669"/>
    <property type="project" value="EnsemblMetazoa"/>
</dbReference>
<dbReference type="GO" id="GO:0000278">
    <property type="term" value="P:mitotic cell cycle"/>
    <property type="evidence" value="ECO:0007669"/>
    <property type="project" value="EnsemblMetazoa"/>
</dbReference>
<feature type="transmembrane region" description="Helical" evidence="2">
    <location>
        <begin position="406"/>
        <end position="428"/>
    </location>
</feature>
<dbReference type="KEGG" id="dan:6496147"/>
<evidence type="ECO:0000256" key="1">
    <source>
        <dbReference type="SAM" id="MobiDB-lite"/>
    </source>
</evidence>
<keyword evidence="2" id="KW-0812">Transmembrane</keyword>
<dbReference type="HOGENOM" id="CLU_566559_0_0_1"/>
<gene>
    <name evidence="3" type="primary">Dana\GF13305</name>
    <name evidence="3" type="synonym">dana_GLEANR_13319</name>
    <name evidence="3" type="ORF">GF13305</name>
</gene>
<evidence type="ECO:0000313" key="4">
    <source>
        <dbReference type="Proteomes" id="UP000007801"/>
    </source>
</evidence>
<dbReference type="GO" id="GO:0000779">
    <property type="term" value="C:condensed chromosome, centromeric region"/>
    <property type="evidence" value="ECO:0007669"/>
    <property type="project" value="EnsemblMetazoa"/>
</dbReference>
<dbReference type="OrthoDB" id="7972567at2759"/>
<dbReference type="GO" id="GO:0007060">
    <property type="term" value="P:male meiosis chromosome segregation"/>
    <property type="evidence" value="ECO:0007669"/>
    <property type="project" value="EnsemblMetazoa"/>
</dbReference>
<feature type="region of interest" description="Disordered" evidence="1">
    <location>
        <begin position="98"/>
        <end position="142"/>
    </location>
</feature>
<reference evidence="3 4" key="1">
    <citation type="journal article" date="2007" name="Nature">
        <title>Evolution of genes and genomes on the Drosophila phylogeny.</title>
        <authorList>
            <consortium name="Drosophila 12 Genomes Consortium"/>
            <person name="Clark A.G."/>
            <person name="Eisen M.B."/>
            <person name="Smith D.R."/>
            <person name="Bergman C.M."/>
            <person name="Oliver B."/>
            <person name="Markow T.A."/>
            <person name="Kaufman T.C."/>
            <person name="Kellis M."/>
            <person name="Gelbart W."/>
            <person name="Iyer V.N."/>
            <person name="Pollard D.A."/>
            <person name="Sackton T.B."/>
            <person name="Larracuente A.M."/>
            <person name="Singh N.D."/>
            <person name="Abad J.P."/>
            <person name="Abt D.N."/>
            <person name="Adryan B."/>
            <person name="Aguade M."/>
            <person name="Akashi H."/>
            <person name="Anderson W.W."/>
            <person name="Aquadro C.F."/>
            <person name="Ardell D.H."/>
            <person name="Arguello R."/>
            <person name="Artieri C.G."/>
            <person name="Barbash D.A."/>
            <person name="Barker D."/>
            <person name="Barsanti P."/>
            <person name="Batterham P."/>
            <person name="Batzoglou S."/>
            <person name="Begun D."/>
            <person name="Bhutkar A."/>
            <person name="Blanco E."/>
            <person name="Bosak S.A."/>
            <person name="Bradley R.K."/>
            <person name="Brand A.D."/>
            <person name="Brent M.R."/>
            <person name="Brooks A.N."/>
            <person name="Brown R.H."/>
            <person name="Butlin R.K."/>
            <person name="Caggese C."/>
            <person name="Calvi B.R."/>
            <person name="Bernardo de Carvalho A."/>
            <person name="Caspi A."/>
            <person name="Castrezana S."/>
            <person name="Celniker S.E."/>
            <person name="Chang J.L."/>
            <person name="Chapple C."/>
            <person name="Chatterji S."/>
            <person name="Chinwalla A."/>
            <person name="Civetta A."/>
            <person name="Clifton S.W."/>
            <person name="Comeron J.M."/>
            <person name="Costello J.C."/>
            <person name="Coyne J.A."/>
            <person name="Daub J."/>
            <person name="David R.G."/>
            <person name="Delcher A.L."/>
            <person name="Delehaunty K."/>
            <person name="Do C.B."/>
            <person name="Ebling H."/>
            <person name="Edwards K."/>
            <person name="Eickbush T."/>
            <person name="Evans J.D."/>
            <person name="Filipski A."/>
            <person name="Findeiss S."/>
            <person name="Freyhult E."/>
            <person name="Fulton L."/>
            <person name="Fulton R."/>
            <person name="Garcia A.C."/>
            <person name="Gardiner A."/>
            <person name="Garfield D.A."/>
            <person name="Garvin B.E."/>
            <person name="Gibson G."/>
            <person name="Gilbert D."/>
            <person name="Gnerre S."/>
            <person name="Godfrey J."/>
            <person name="Good R."/>
            <person name="Gotea V."/>
            <person name="Gravely B."/>
            <person name="Greenberg A.J."/>
            <person name="Griffiths-Jones S."/>
            <person name="Gross S."/>
            <person name="Guigo R."/>
            <person name="Gustafson E.A."/>
            <person name="Haerty W."/>
            <person name="Hahn M.W."/>
            <person name="Halligan D.L."/>
            <person name="Halpern A.L."/>
            <person name="Halter G.M."/>
            <person name="Han M.V."/>
            <person name="Heger A."/>
            <person name="Hillier L."/>
            <person name="Hinrichs A.S."/>
            <person name="Holmes I."/>
            <person name="Hoskins R.A."/>
            <person name="Hubisz M.J."/>
            <person name="Hultmark D."/>
            <person name="Huntley M.A."/>
            <person name="Jaffe D.B."/>
            <person name="Jagadeeshan S."/>
            <person name="Jeck W.R."/>
            <person name="Johnson J."/>
            <person name="Jones C.D."/>
            <person name="Jordan W.C."/>
            <person name="Karpen G.H."/>
            <person name="Kataoka E."/>
            <person name="Keightley P.D."/>
            <person name="Kheradpour P."/>
            <person name="Kirkness E.F."/>
            <person name="Koerich L.B."/>
            <person name="Kristiansen K."/>
            <person name="Kudrna D."/>
            <person name="Kulathinal R.J."/>
            <person name="Kumar S."/>
            <person name="Kwok R."/>
            <person name="Lander E."/>
            <person name="Langley C.H."/>
            <person name="Lapoint R."/>
            <person name="Lazzaro B.P."/>
            <person name="Lee S.J."/>
            <person name="Levesque L."/>
            <person name="Li R."/>
            <person name="Lin C.F."/>
            <person name="Lin M.F."/>
            <person name="Lindblad-Toh K."/>
            <person name="Llopart A."/>
            <person name="Long M."/>
            <person name="Low L."/>
            <person name="Lozovsky E."/>
            <person name="Lu J."/>
            <person name="Luo M."/>
            <person name="Machado C.A."/>
            <person name="Makalowski W."/>
            <person name="Marzo M."/>
            <person name="Matsuda M."/>
            <person name="Matzkin L."/>
            <person name="McAllister B."/>
            <person name="McBride C.S."/>
            <person name="McKernan B."/>
            <person name="McKernan K."/>
            <person name="Mendez-Lago M."/>
            <person name="Minx P."/>
            <person name="Mollenhauer M.U."/>
            <person name="Montooth K."/>
            <person name="Mount S.M."/>
            <person name="Mu X."/>
            <person name="Myers E."/>
            <person name="Negre B."/>
            <person name="Newfeld S."/>
            <person name="Nielsen R."/>
            <person name="Noor M.A."/>
            <person name="O'Grady P."/>
            <person name="Pachter L."/>
            <person name="Papaceit M."/>
            <person name="Parisi M.J."/>
            <person name="Parisi M."/>
            <person name="Parts L."/>
            <person name="Pedersen J.S."/>
            <person name="Pesole G."/>
            <person name="Phillippy A.M."/>
            <person name="Ponting C.P."/>
            <person name="Pop M."/>
            <person name="Porcelli D."/>
            <person name="Powell J.R."/>
            <person name="Prohaska S."/>
            <person name="Pruitt K."/>
            <person name="Puig M."/>
            <person name="Quesneville H."/>
            <person name="Ram K.R."/>
            <person name="Rand D."/>
            <person name="Rasmussen M.D."/>
            <person name="Reed L.K."/>
            <person name="Reenan R."/>
            <person name="Reily A."/>
            <person name="Remington K.A."/>
            <person name="Rieger T.T."/>
            <person name="Ritchie M.G."/>
            <person name="Robin C."/>
            <person name="Rogers Y.H."/>
            <person name="Rohde C."/>
            <person name="Rozas J."/>
            <person name="Rubenfield M.J."/>
            <person name="Ruiz A."/>
            <person name="Russo S."/>
            <person name="Salzberg S.L."/>
            <person name="Sanchez-Gracia A."/>
            <person name="Saranga D.J."/>
            <person name="Sato H."/>
            <person name="Schaeffer S.W."/>
            <person name="Schatz M.C."/>
            <person name="Schlenke T."/>
            <person name="Schwartz R."/>
            <person name="Segarra C."/>
            <person name="Singh R.S."/>
            <person name="Sirot L."/>
            <person name="Sirota M."/>
            <person name="Sisneros N.B."/>
            <person name="Smith C.D."/>
            <person name="Smith T.F."/>
            <person name="Spieth J."/>
            <person name="Stage D.E."/>
            <person name="Stark A."/>
            <person name="Stephan W."/>
            <person name="Strausberg R.L."/>
            <person name="Strempel S."/>
            <person name="Sturgill D."/>
            <person name="Sutton G."/>
            <person name="Sutton G.G."/>
            <person name="Tao W."/>
            <person name="Teichmann S."/>
            <person name="Tobari Y.N."/>
            <person name="Tomimura Y."/>
            <person name="Tsolas J.M."/>
            <person name="Valente V.L."/>
            <person name="Venter E."/>
            <person name="Venter J.C."/>
            <person name="Vicario S."/>
            <person name="Vieira F.G."/>
            <person name="Vilella A.J."/>
            <person name="Villasante A."/>
            <person name="Walenz B."/>
            <person name="Wang J."/>
            <person name="Wasserman M."/>
            <person name="Watts T."/>
            <person name="Wilson D."/>
            <person name="Wilson R.K."/>
            <person name="Wing R.A."/>
            <person name="Wolfner M.F."/>
            <person name="Wong A."/>
            <person name="Wong G.K."/>
            <person name="Wu C.I."/>
            <person name="Wu G."/>
            <person name="Yamamoto D."/>
            <person name="Yang H.P."/>
            <person name="Yang S.P."/>
            <person name="Yorke J.A."/>
            <person name="Yoshida K."/>
            <person name="Zdobnov E."/>
            <person name="Zhang P."/>
            <person name="Zhang Y."/>
            <person name="Zimin A.V."/>
            <person name="Baldwin J."/>
            <person name="Abdouelleil A."/>
            <person name="Abdulkadir J."/>
            <person name="Abebe A."/>
            <person name="Abera B."/>
            <person name="Abreu J."/>
            <person name="Acer S.C."/>
            <person name="Aftuck L."/>
            <person name="Alexander A."/>
            <person name="An P."/>
            <person name="Anderson E."/>
            <person name="Anderson S."/>
            <person name="Arachi H."/>
            <person name="Azer M."/>
            <person name="Bachantsang P."/>
            <person name="Barry A."/>
            <person name="Bayul T."/>
            <person name="Berlin A."/>
            <person name="Bessette D."/>
            <person name="Bloom T."/>
            <person name="Blye J."/>
            <person name="Boguslavskiy L."/>
            <person name="Bonnet C."/>
            <person name="Boukhgalter B."/>
            <person name="Bourzgui I."/>
            <person name="Brown A."/>
            <person name="Cahill P."/>
            <person name="Channer S."/>
            <person name="Cheshatsang Y."/>
            <person name="Chuda L."/>
            <person name="Citroen M."/>
            <person name="Collymore A."/>
            <person name="Cooke P."/>
            <person name="Costello M."/>
            <person name="D'Aco K."/>
            <person name="Daza R."/>
            <person name="De Haan G."/>
            <person name="DeGray S."/>
            <person name="DeMaso C."/>
            <person name="Dhargay N."/>
            <person name="Dooley K."/>
            <person name="Dooley E."/>
            <person name="Doricent M."/>
            <person name="Dorje P."/>
            <person name="Dorjee K."/>
            <person name="Dupes A."/>
            <person name="Elong R."/>
            <person name="Falk J."/>
            <person name="Farina A."/>
            <person name="Faro S."/>
            <person name="Ferguson D."/>
            <person name="Fisher S."/>
            <person name="Foley C.D."/>
            <person name="Franke A."/>
            <person name="Friedrich D."/>
            <person name="Gadbois L."/>
            <person name="Gearin G."/>
            <person name="Gearin C.R."/>
            <person name="Giannoukos G."/>
            <person name="Goode T."/>
            <person name="Graham J."/>
            <person name="Grandbois E."/>
            <person name="Grewal S."/>
            <person name="Gyaltsen K."/>
            <person name="Hafez N."/>
            <person name="Hagos B."/>
            <person name="Hall J."/>
            <person name="Henson C."/>
            <person name="Hollinger A."/>
            <person name="Honan T."/>
            <person name="Huard M.D."/>
            <person name="Hughes L."/>
            <person name="Hurhula B."/>
            <person name="Husby M.E."/>
            <person name="Kamat A."/>
            <person name="Kanga B."/>
            <person name="Kashin S."/>
            <person name="Khazanovich D."/>
            <person name="Kisner P."/>
            <person name="Lance K."/>
            <person name="Lara M."/>
            <person name="Lee W."/>
            <person name="Lennon N."/>
            <person name="Letendre F."/>
            <person name="LeVine R."/>
            <person name="Lipovsky A."/>
            <person name="Liu X."/>
            <person name="Liu J."/>
            <person name="Liu S."/>
            <person name="Lokyitsang T."/>
            <person name="Lokyitsang Y."/>
            <person name="Lubonja R."/>
            <person name="Lui A."/>
            <person name="MacDonald P."/>
            <person name="Magnisalis V."/>
            <person name="Maru K."/>
            <person name="Matthews C."/>
            <person name="McCusker W."/>
            <person name="McDonough S."/>
            <person name="Mehta T."/>
            <person name="Meldrim J."/>
            <person name="Meneus L."/>
            <person name="Mihai O."/>
            <person name="Mihalev A."/>
            <person name="Mihova T."/>
            <person name="Mittelman R."/>
            <person name="Mlenga V."/>
            <person name="Montmayeur A."/>
            <person name="Mulrain L."/>
            <person name="Navidi A."/>
            <person name="Naylor J."/>
            <person name="Negash T."/>
            <person name="Nguyen T."/>
            <person name="Nguyen N."/>
            <person name="Nicol R."/>
            <person name="Norbu C."/>
            <person name="Norbu N."/>
            <person name="Novod N."/>
            <person name="O'Neill B."/>
            <person name="Osman S."/>
            <person name="Markiewicz E."/>
            <person name="Oyono O.L."/>
            <person name="Patti C."/>
            <person name="Phunkhang P."/>
            <person name="Pierre F."/>
            <person name="Priest M."/>
            <person name="Raghuraman S."/>
            <person name="Rege F."/>
            <person name="Reyes R."/>
            <person name="Rise C."/>
            <person name="Rogov P."/>
            <person name="Ross K."/>
            <person name="Ryan E."/>
            <person name="Settipalli S."/>
            <person name="Shea T."/>
            <person name="Sherpa N."/>
            <person name="Shi L."/>
            <person name="Shih D."/>
            <person name="Sparrow T."/>
            <person name="Spaulding J."/>
            <person name="Stalker J."/>
            <person name="Stange-Thomann N."/>
            <person name="Stavropoulos S."/>
            <person name="Stone C."/>
            <person name="Strader C."/>
            <person name="Tesfaye S."/>
            <person name="Thomson T."/>
            <person name="Thoulutsang Y."/>
            <person name="Thoulutsang D."/>
            <person name="Topham K."/>
            <person name="Topping I."/>
            <person name="Tsamla T."/>
            <person name="Vassiliev H."/>
            <person name="Vo A."/>
            <person name="Wangchuk T."/>
            <person name="Wangdi T."/>
            <person name="Weiand M."/>
            <person name="Wilkinson J."/>
            <person name="Wilson A."/>
            <person name="Yadav S."/>
            <person name="Young G."/>
            <person name="Yu Q."/>
            <person name="Zembek L."/>
            <person name="Zhong D."/>
            <person name="Zimmer A."/>
            <person name="Zwirko Z."/>
            <person name="Jaffe D.B."/>
            <person name="Alvarez P."/>
            <person name="Brockman W."/>
            <person name="Butler J."/>
            <person name="Chin C."/>
            <person name="Gnerre S."/>
            <person name="Grabherr M."/>
            <person name="Kleber M."/>
            <person name="Mauceli E."/>
            <person name="MacCallum I."/>
        </authorList>
    </citation>
    <scope>NUCLEOTIDE SEQUENCE [LARGE SCALE GENOMIC DNA]</scope>
    <source>
        <strain evidence="4">Tucson 14024-0371.13</strain>
    </source>
</reference>
<accession>B3MBM4</accession>
<dbReference type="GO" id="GO:0001674">
    <property type="term" value="C:female germ cell nucleus"/>
    <property type="evidence" value="ECO:0007669"/>
    <property type="project" value="EnsemblMetazoa"/>
</dbReference>
<evidence type="ECO:0000313" key="3">
    <source>
        <dbReference type="EMBL" id="EDV37155.2"/>
    </source>
</evidence>
<dbReference type="EMBL" id="CH902619">
    <property type="protein sequence ID" value="EDV37155.2"/>
    <property type="molecule type" value="Genomic_DNA"/>
</dbReference>
<dbReference type="GO" id="GO:0007065">
    <property type="term" value="P:male meiosis sister chromatid cohesion"/>
    <property type="evidence" value="ECO:0007669"/>
    <property type="project" value="EnsemblMetazoa"/>
</dbReference>
<keyword evidence="2" id="KW-1133">Transmembrane helix</keyword>
<dbReference type="GO" id="GO:0005635">
    <property type="term" value="C:nuclear envelope"/>
    <property type="evidence" value="ECO:0007669"/>
    <property type="project" value="EnsemblMetazoa"/>
</dbReference>
<feature type="compositionally biased region" description="Acidic residues" evidence="1">
    <location>
        <begin position="100"/>
        <end position="115"/>
    </location>
</feature>
<name>B3MBM4_DROAN</name>
<dbReference type="Proteomes" id="UP000007801">
    <property type="component" value="Unassembled WGS sequence"/>
</dbReference>
<feature type="compositionally biased region" description="Basic and acidic residues" evidence="1">
    <location>
        <begin position="123"/>
        <end position="142"/>
    </location>
</feature>
<dbReference type="AlphaFoldDB" id="B3MBM4"/>
<evidence type="ECO:0000256" key="2">
    <source>
        <dbReference type="SAM" id="Phobius"/>
    </source>
</evidence>
<dbReference type="GeneID" id="6496147"/>
<dbReference type="GO" id="GO:0001673">
    <property type="term" value="C:male germ cell nucleus"/>
    <property type="evidence" value="ECO:0007669"/>
    <property type="project" value="EnsemblMetazoa"/>
</dbReference>
<dbReference type="GO" id="GO:0007066">
    <property type="term" value="P:female meiosis sister chromatid cohesion"/>
    <property type="evidence" value="ECO:0007669"/>
    <property type="project" value="EnsemblMetazoa"/>
</dbReference>
<organism evidence="3 4">
    <name type="scientific">Drosophila ananassae</name>
    <name type="common">Fruit fly</name>
    <dbReference type="NCBI Taxonomy" id="7217"/>
    <lineage>
        <taxon>Eukaryota</taxon>
        <taxon>Metazoa</taxon>
        <taxon>Ecdysozoa</taxon>
        <taxon>Arthropoda</taxon>
        <taxon>Hexapoda</taxon>
        <taxon>Insecta</taxon>
        <taxon>Pterygota</taxon>
        <taxon>Neoptera</taxon>
        <taxon>Endopterygota</taxon>
        <taxon>Diptera</taxon>
        <taxon>Brachycera</taxon>
        <taxon>Muscomorpha</taxon>
        <taxon>Ephydroidea</taxon>
        <taxon>Drosophilidae</taxon>
        <taxon>Drosophila</taxon>
        <taxon>Sophophora</taxon>
    </lineage>
</organism>
<keyword evidence="4" id="KW-1185">Reference proteome</keyword>
<proteinExistence type="predicted"/>
<dbReference type="InParanoid" id="B3MBM4"/>
<dbReference type="GO" id="GO:0000785">
    <property type="term" value="C:chromatin"/>
    <property type="evidence" value="ECO:0007669"/>
    <property type="project" value="EnsemblMetazoa"/>
</dbReference>